<dbReference type="EMBL" id="VSRR010040121">
    <property type="protein sequence ID" value="MPC74981.1"/>
    <property type="molecule type" value="Genomic_DNA"/>
</dbReference>
<proteinExistence type="predicted"/>
<organism evidence="1 2">
    <name type="scientific">Portunus trituberculatus</name>
    <name type="common">Swimming crab</name>
    <name type="synonym">Neptunus trituberculatus</name>
    <dbReference type="NCBI Taxonomy" id="210409"/>
    <lineage>
        <taxon>Eukaryota</taxon>
        <taxon>Metazoa</taxon>
        <taxon>Ecdysozoa</taxon>
        <taxon>Arthropoda</taxon>
        <taxon>Crustacea</taxon>
        <taxon>Multicrustacea</taxon>
        <taxon>Malacostraca</taxon>
        <taxon>Eumalacostraca</taxon>
        <taxon>Eucarida</taxon>
        <taxon>Decapoda</taxon>
        <taxon>Pleocyemata</taxon>
        <taxon>Brachyura</taxon>
        <taxon>Eubrachyura</taxon>
        <taxon>Portunoidea</taxon>
        <taxon>Portunidae</taxon>
        <taxon>Portuninae</taxon>
        <taxon>Portunus</taxon>
    </lineage>
</organism>
<keyword evidence="2" id="KW-1185">Reference proteome</keyword>
<evidence type="ECO:0000313" key="2">
    <source>
        <dbReference type="Proteomes" id="UP000324222"/>
    </source>
</evidence>
<accession>A0A5B7HPV6</accession>
<comment type="caution">
    <text evidence="1">The sequence shown here is derived from an EMBL/GenBank/DDBJ whole genome shotgun (WGS) entry which is preliminary data.</text>
</comment>
<reference evidence="1 2" key="1">
    <citation type="submission" date="2019-05" db="EMBL/GenBank/DDBJ databases">
        <title>Another draft genome of Portunus trituberculatus and its Hox gene families provides insights of decapod evolution.</title>
        <authorList>
            <person name="Jeong J.-H."/>
            <person name="Song I."/>
            <person name="Kim S."/>
            <person name="Choi T."/>
            <person name="Kim D."/>
            <person name="Ryu S."/>
            <person name="Kim W."/>
        </authorList>
    </citation>
    <scope>NUCLEOTIDE SEQUENCE [LARGE SCALE GENOMIC DNA]</scope>
    <source>
        <tissue evidence="1">Muscle</tissue>
    </source>
</reference>
<evidence type="ECO:0000313" key="1">
    <source>
        <dbReference type="EMBL" id="MPC74981.1"/>
    </source>
</evidence>
<name>A0A5B7HPV6_PORTR</name>
<gene>
    <name evidence="1" type="ORF">E2C01_069364</name>
</gene>
<dbReference type="OrthoDB" id="6378935at2759"/>
<dbReference type="AlphaFoldDB" id="A0A5B7HPV6"/>
<sequence length="69" mass="7814">MPKIKLKMRLSIEGLKVKDGEKDLKIARDPDSSTGRLFELHPDPSVSLFFSSDSQHNDGYFLIKYAACK</sequence>
<dbReference type="Proteomes" id="UP000324222">
    <property type="component" value="Unassembled WGS sequence"/>
</dbReference>
<protein>
    <submittedName>
        <fullName evidence="1">Uncharacterized protein</fullName>
    </submittedName>
</protein>